<organism evidence="8 9">
    <name type="scientific">Ceratocystis fimbriata CBS 114723</name>
    <dbReference type="NCBI Taxonomy" id="1035309"/>
    <lineage>
        <taxon>Eukaryota</taxon>
        <taxon>Fungi</taxon>
        <taxon>Dikarya</taxon>
        <taxon>Ascomycota</taxon>
        <taxon>Pezizomycotina</taxon>
        <taxon>Sordariomycetes</taxon>
        <taxon>Hypocreomycetidae</taxon>
        <taxon>Microascales</taxon>
        <taxon>Ceratocystidaceae</taxon>
        <taxon>Ceratocystis</taxon>
    </lineage>
</organism>
<comment type="caution">
    <text evidence="8">The sequence shown here is derived from an EMBL/GenBank/DDBJ whole genome shotgun (WGS) entry which is preliminary data.</text>
</comment>
<feature type="region of interest" description="Disordered" evidence="7">
    <location>
        <begin position="1"/>
        <end position="86"/>
    </location>
</feature>
<evidence type="ECO:0000256" key="3">
    <source>
        <dbReference type="ARBA" id="ARBA00022448"/>
    </source>
</evidence>
<comment type="subcellular location">
    <subcellularLocation>
        <location evidence="2">Cytoplasm</location>
    </subcellularLocation>
    <subcellularLocation>
        <location evidence="1">Nucleus</location>
    </subcellularLocation>
</comment>
<sequence length="200" mass="21717">MSKGGIKKKDRAPSERSRAARREFSPSLDAGRAVRALSPAAPEKVDSRPSVLAIHHGAGVSKKIKSGRKAAKSFKQRRRQERGIDRAEAVADITANKIARSIDHNKSVRSRNKTWDEVNKSLGGTKTKSKFGFELLGEEDGENDDIKNVIAAPTTSIFSKAAILGDEVDMDDAGVTIITDANEPPVPNNVNIKDDDDEIM</sequence>
<keyword evidence="4" id="KW-0963">Cytoplasm</keyword>
<dbReference type="OrthoDB" id="5304887at2759"/>
<evidence type="ECO:0000256" key="4">
    <source>
        <dbReference type="ARBA" id="ARBA00022490"/>
    </source>
</evidence>
<protein>
    <recommendedName>
        <fullName evidence="10">Alb1-domain-containing protein</fullName>
    </recommendedName>
</protein>
<proteinExistence type="predicted"/>
<dbReference type="EMBL" id="APWK03000135">
    <property type="protein sequence ID" value="PHH50317.1"/>
    <property type="molecule type" value="Genomic_DNA"/>
</dbReference>
<keyword evidence="5" id="KW-0690">Ribosome biogenesis</keyword>
<name>A0A2C5WWC7_9PEZI</name>
<feature type="compositionally biased region" description="Basic residues" evidence="7">
    <location>
        <begin position="62"/>
        <end position="80"/>
    </location>
</feature>
<evidence type="ECO:0000256" key="6">
    <source>
        <dbReference type="ARBA" id="ARBA00023242"/>
    </source>
</evidence>
<reference evidence="8 9" key="2">
    <citation type="journal article" date="2013" name="IMA Fungus">
        <title>IMA Genome-F 1: Ceratocystis fimbriata: Draft nuclear genome sequence for the plant pathogen, Ceratocystis fimbriata.</title>
        <authorList>
            <person name="Wilken P.M."/>
            <person name="Steenkamp E.T."/>
            <person name="Wingfield M.J."/>
            <person name="de Beer Z.W."/>
            <person name="Wingfield B.D."/>
        </authorList>
    </citation>
    <scope>NUCLEOTIDE SEQUENCE [LARGE SCALE GENOMIC DNA]</scope>
    <source>
        <strain evidence="8 9">CBS 114723</strain>
    </source>
</reference>
<dbReference type="GO" id="GO:0030687">
    <property type="term" value="C:preribosome, large subunit precursor"/>
    <property type="evidence" value="ECO:0007669"/>
    <property type="project" value="TreeGrafter"/>
</dbReference>
<feature type="region of interest" description="Disordered" evidence="7">
    <location>
        <begin position="178"/>
        <end position="200"/>
    </location>
</feature>
<dbReference type="Proteomes" id="UP000222788">
    <property type="component" value="Unassembled WGS sequence"/>
</dbReference>
<dbReference type="InterPro" id="IPR022784">
    <property type="entry name" value="Ribosome_bgen_Alb1"/>
</dbReference>
<dbReference type="GO" id="GO:0000055">
    <property type="term" value="P:ribosomal large subunit export from nucleus"/>
    <property type="evidence" value="ECO:0007669"/>
    <property type="project" value="TreeGrafter"/>
</dbReference>
<evidence type="ECO:0000256" key="2">
    <source>
        <dbReference type="ARBA" id="ARBA00004496"/>
    </source>
</evidence>
<gene>
    <name evidence="8" type="ORF">CFIMG_006597RA</name>
</gene>
<dbReference type="GO" id="GO:0005737">
    <property type="term" value="C:cytoplasm"/>
    <property type="evidence" value="ECO:0007669"/>
    <property type="project" value="UniProtKB-SubCell"/>
</dbReference>
<evidence type="ECO:0000256" key="5">
    <source>
        <dbReference type="ARBA" id="ARBA00022517"/>
    </source>
</evidence>
<accession>A0A2C5WWC7</accession>
<reference evidence="8 9" key="1">
    <citation type="journal article" date="2013" name="Fungal Biol.">
        <title>Analysis of microsatellite markers in the genome of the plant pathogen Ceratocystis fimbriata.</title>
        <authorList>
            <person name="Simpson M.C."/>
            <person name="Wilken P.M."/>
            <person name="Coetzee M.P."/>
            <person name="Wingfield M.J."/>
            <person name="Wingfield B.D."/>
        </authorList>
    </citation>
    <scope>NUCLEOTIDE SEQUENCE [LARGE SCALE GENOMIC DNA]</scope>
    <source>
        <strain evidence="8 9">CBS 114723</strain>
    </source>
</reference>
<keyword evidence="3" id="KW-0813">Transport</keyword>
<dbReference type="Pfam" id="PF09135">
    <property type="entry name" value="Alb1"/>
    <property type="match status" value="1"/>
</dbReference>
<feature type="compositionally biased region" description="Basic and acidic residues" evidence="7">
    <location>
        <begin position="11"/>
        <end position="24"/>
    </location>
</feature>
<evidence type="ECO:0000313" key="9">
    <source>
        <dbReference type="Proteomes" id="UP000222788"/>
    </source>
</evidence>
<dbReference type="PANTHER" id="PTHR28280">
    <property type="entry name" value="SHUTTLING PRE-60S FACTOR ECM1"/>
    <property type="match status" value="1"/>
</dbReference>
<dbReference type="PANTHER" id="PTHR28280:SF1">
    <property type="entry name" value="SHUTTLING PRE-60S FACTOR ECM1"/>
    <property type="match status" value="1"/>
</dbReference>
<feature type="compositionally biased region" description="Basic residues" evidence="7">
    <location>
        <begin position="1"/>
        <end position="10"/>
    </location>
</feature>
<dbReference type="GO" id="GO:0005730">
    <property type="term" value="C:nucleolus"/>
    <property type="evidence" value="ECO:0007669"/>
    <property type="project" value="TreeGrafter"/>
</dbReference>
<dbReference type="AlphaFoldDB" id="A0A2C5WWC7"/>
<keyword evidence="9" id="KW-1185">Reference proteome</keyword>
<evidence type="ECO:0000256" key="7">
    <source>
        <dbReference type="SAM" id="MobiDB-lite"/>
    </source>
</evidence>
<evidence type="ECO:0000313" key="8">
    <source>
        <dbReference type="EMBL" id="PHH50317.1"/>
    </source>
</evidence>
<evidence type="ECO:0000256" key="1">
    <source>
        <dbReference type="ARBA" id="ARBA00004123"/>
    </source>
</evidence>
<dbReference type="InterPro" id="IPR053278">
    <property type="entry name" value="Pre-60S_factor_ECM1"/>
</dbReference>
<keyword evidence="6" id="KW-0539">Nucleus</keyword>
<evidence type="ECO:0008006" key="10">
    <source>
        <dbReference type="Google" id="ProtNLM"/>
    </source>
</evidence>